<organism evidence="2 3">
    <name type="scientific">Bacillus thuringiensis serovar sooncheon</name>
    <dbReference type="NCBI Taxonomy" id="180891"/>
    <lineage>
        <taxon>Bacteria</taxon>
        <taxon>Bacillati</taxon>
        <taxon>Bacillota</taxon>
        <taxon>Bacilli</taxon>
        <taxon>Bacillales</taxon>
        <taxon>Bacillaceae</taxon>
        <taxon>Bacillus</taxon>
        <taxon>Bacillus cereus group</taxon>
    </lineage>
</organism>
<keyword evidence="1" id="KW-1133">Transmembrane helix</keyword>
<comment type="caution">
    <text evidence="2">The sequence shown here is derived from an EMBL/GenBank/DDBJ whole genome shotgun (WGS) entry which is preliminary data.</text>
</comment>
<dbReference type="EMBL" id="NFCY01000029">
    <property type="protein sequence ID" value="OTX42619.1"/>
    <property type="molecule type" value="Genomic_DNA"/>
</dbReference>
<name>A0A9Q5SGX0_BACTU</name>
<keyword evidence="1" id="KW-0472">Membrane</keyword>
<feature type="transmembrane region" description="Helical" evidence="1">
    <location>
        <begin position="20"/>
        <end position="40"/>
    </location>
</feature>
<proteinExistence type="predicted"/>
<dbReference type="AlphaFoldDB" id="A0A9Q5SGX0"/>
<evidence type="ECO:0000256" key="1">
    <source>
        <dbReference type="SAM" id="Phobius"/>
    </source>
</evidence>
<reference evidence="2 3" key="1">
    <citation type="submission" date="2016-10" db="EMBL/GenBank/DDBJ databases">
        <title>Comparative genomics of Bacillus thuringiensis reveals a path to pathogens against multiple invertebrate hosts.</title>
        <authorList>
            <person name="Zheng J."/>
            <person name="Gao Q."/>
            <person name="Liu H."/>
            <person name="Peng D."/>
            <person name="Ruan L."/>
            <person name="Sun M."/>
        </authorList>
    </citation>
    <scope>NUCLEOTIDE SEQUENCE [LARGE SCALE GENOMIC DNA]</scope>
    <source>
        <strain evidence="2">BGSC 4BB1</strain>
    </source>
</reference>
<gene>
    <name evidence="2" type="ORF">BK724_24950</name>
</gene>
<keyword evidence="1" id="KW-0812">Transmembrane</keyword>
<sequence>MNGRLKFEFKPSRGEKGLKFWLLSYVVILSTLIIFLNLIYTQDSILSSNSISFLAIENYGVHMPVIPAYFKMIIAPIFFILGIVLFIKTIGFLFYIVLSTVLLLFRIFDYSIVRLKK</sequence>
<dbReference type="RefSeq" id="WP_065212510.1">
    <property type="nucleotide sequence ID" value="NZ_NFCY01000029.1"/>
</dbReference>
<evidence type="ECO:0000313" key="2">
    <source>
        <dbReference type="EMBL" id="OTX42619.1"/>
    </source>
</evidence>
<accession>A0A9Q5SGX0</accession>
<evidence type="ECO:0000313" key="3">
    <source>
        <dbReference type="Proteomes" id="UP000194733"/>
    </source>
</evidence>
<protein>
    <submittedName>
        <fullName evidence="2">Uncharacterized protein</fullName>
    </submittedName>
</protein>
<feature type="transmembrane region" description="Helical" evidence="1">
    <location>
        <begin position="68"/>
        <end position="87"/>
    </location>
</feature>
<feature type="transmembrane region" description="Helical" evidence="1">
    <location>
        <begin position="92"/>
        <end position="113"/>
    </location>
</feature>
<dbReference type="Proteomes" id="UP000194733">
    <property type="component" value="Unassembled WGS sequence"/>
</dbReference>